<dbReference type="KEGG" id="nik:F5I99_12040"/>
<evidence type="ECO:0000313" key="2">
    <source>
        <dbReference type="Proteomes" id="UP000325606"/>
    </source>
</evidence>
<protein>
    <submittedName>
        <fullName evidence="1">Outer membrane protein assembly factor BamC</fullName>
    </submittedName>
</protein>
<dbReference type="Proteomes" id="UP000325606">
    <property type="component" value="Chromosome"/>
</dbReference>
<keyword evidence="2" id="KW-1185">Reference proteome</keyword>
<dbReference type="InterPro" id="IPR010653">
    <property type="entry name" value="NlpB/DapX"/>
</dbReference>
<accession>A0A5J6LIQ0</accession>
<evidence type="ECO:0000313" key="1">
    <source>
        <dbReference type="EMBL" id="QEW08590.1"/>
    </source>
</evidence>
<proteinExistence type="predicted"/>
<reference evidence="1 2" key="1">
    <citation type="submission" date="2019-09" db="EMBL/GenBank/DDBJ databases">
        <title>Nitrincola iocasae sp. nov., a bacterium isolated from the sediment collected at a cold seep field in South China Sea.</title>
        <authorList>
            <person name="Zhang H."/>
            <person name="Wang H."/>
            <person name="Li C."/>
        </authorList>
    </citation>
    <scope>NUCLEOTIDE SEQUENCE [LARGE SCALE GENOMIC DNA]</scope>
    <source>
        <strain evidence="1 2">KXZD1103</strain>
    </source>
</reference>
<dbReference type="EMBL" id="CP044222">
    <property type="protein sequence ID" value="QEW08590.1"/>
    <property type="molecule type" value="Genomic_DNA"/>
</dbReference>
<dbReference type="AlphaFoldDB" id="A0A5J6LIQ0"/>
<sequence>MNVTQIFALPLMAVVLVLTGCGSVKNPVYGEHGIIRDRSQDYELAEAGQRLEIPANIQARETREQLVVPDVGTTATRIQGRFRAPRPEFFYADPGSDLVNLQRLDGERIIMVDEPIADVWTKVIDFWDYNGVRVARTDPRQGVIETDWIRTEGEDYNIVDRWMRRLTLQTIDGPAENKLRVTVRPDPDNYERTSIRMKHVQYPSGQEPEMVNWDRGVPDISYQSDMMFEMLRYFSRASEPTTARTLLAMEQQRAGRAELGRDSRGNPALRVNAPADRAWGLIDAAFDKAELDVGTRDQQAGIFYMTYTTTTQVEDTSRKGFFDWLFSDREDITIDTSFLSSAIGGQSDDDEEEINYSSRGTLTSAELAEQGEVLTDLNDPNNPANREGYKIWFGGRVIYVFGGSGRGVFNNNTGEYEHVGRYQVNLNRTRSGVMVTVLTEEGIAAPAVVAEEILWQIKDQLPQTL</sequence>
<gene>
    <name evidence="1" type="primary">bamC</name>
    <name evidence="1" type="ORF">F5I99_12040</name>
</gene>
<name>A0A5J6LIQ0_9GAMM</name>
<dbReference type="Pfam" id="PF06804">
    <property type="entry name" value="Lipoprotein_18"/>
    <property type="match status" value="1"/>
</dbReference>
<dbReference type="Gene3D" id="3.30.310.170">
    <property type="entry name" value="Outer membrane protein assembly factor BamC"/>
    <property type="match status" value="1"/>
</dbReference>
<organism evidence="1 2">
    <name type="scientific">Nitrincola iocasae</name>
    <dbReference type="NCBI Taxonomy" id="2614693"/>
    <lineage>
        <taxon>Bacteria</taxon>
        <taxon>Pseudomonadati</taxon>
        <taxon>Pseudomonadota</taxon>
        <taxon>Gammaproteobacteria</taxon>
        <taxon>Oceanospirillales</taxon>
        <taxon>Oceanospirillaceae</taxon>
        <taxon>Nitrincola</taxon>
    </lineage>
</organism>
<dbReference type="InterPro" id="IPR042268">
    <property type="entry name" value="BamC_C"/>
</dbReference>